<dbReference type="GO" id="GO:0044614">
    <property type="term" value="C:nuclear pore cytoplasmic filaments"/>
    <property type="evidence" value="ECO:0007669"/>
    <property type="project" value="TreeGrafter"/>
</dbReference>
<keyword evidence="5" id="KW-0653">Protein transport</keyword>
<dbReference type="Proteomes" id="UP000481858">
    <property type="component" value="Unassembled WGS sequence"/>
</dbReference>
<keyword evidence="7" id="KW-0906">Nuclear pore complex</keyword>
<keyword evidence="4" id="KW-0509">mRNA transport</keyword>
<comment type="similarity">
    <text evidence="2">Belongs to the GLE1 family.</text>
</comment>
<feature type="coiled-coil region" evidence="11">
    <location>
        <begin position="71"/>
        <end position="107"/>
    </location>
</feature>
<dbReference type="AlphaFoldDB" id="A0A7C8IV88"/>
<dbReference type="InterPro" id="IPR012476">
    <property type="entry name" value="GLE1"/>
</dbReference>
<dbReference type="InParanoid" id="A0A7C8IV88"/>
<dbReference type="InterPro" id="IPR038506">
    <property type="entry name" value="GLE1-like_sf"/>
</dbReference>
<evidence type="ECO:0000256" key="6">
    <source>
        <dbReference type="ARBA" id="ARBA00023010"/>
    </source>
</evidence>
<dbReference type="Gene3D" id="1.25.40.510">
    <property type="entry name" value="GLE1-like"/>
    <property type="match status" value="1"/>
</dbReference>
<keyword evidence="11" id="KW-0175">Coiled coil</keyword>
<evidence type="ECO:0000256" key="5">
    <source>
        <dbReference type="ARBA" id="ARBA00022927"/>
    </source>
</evidence>
<keyword evidence="6" id="KW-0811">Translocation</keyword>
<evidence type="ECO:0000256" key="1">
    <source>
        <dbReference type="ARBA" id="ARBA00004567"/>
    </source>
</evidence>
<evidence type="ECO:0000256" key="12">
    <source>
        <dbReference type="SAM" id="MobiDB-lite"/>
    </source>
</evidence>
<dbReference type="GO" id="GO:0005737">
    <property type="term" value="C:cytoplasm"/>
    <property type="evidence" value="ECO:0007669"/>
    <property type="project" value="TreeGrafter"/>
</dbReference>
<feature type="region of interest" description="Disordered" evidence="12">
    <location>
        <begin position="1"/>
        <end position="23"/>
    </location>
</feature>
<dbReference type="OrthoDB" id="420884at2759"/>
<organism evidence="13 14">
    <name type="scientific">Xylaria multiplex</name>
    <dbReference type="NCBI Taxonomy" id="323545"/>
    <lineage>
        <taxon>Eukaryota</taxon>
        <taxon>Fungi</taxon>
        <taxon>Dikarya</taxon>
        <taxon>Ascomycota</taxon>
        <taxon>Pezizomycotina</taxon>
        <taxon>Sordariomycetes</taxon>
        <taxon>Xylariomycetidae</taxon>
        <taxon>Xylariales</taxon>
        <taxon>Xylariaceae</taxon>
        <taxon>Xylaria</taxon>
    </lineage>
</organism>
<dbReference type="GO" id="GO:0000822">
    <property type="term" value="F:inositol hexakisphosphate binding"/>
    <property type="evidence" value="ECO:0007669"/>
    <property type="project" value="TreeGrafter"/>
</dbReference>
<gene>
    <name evidence="13" type="ORF">GQX73_g1686</name>
</gene>
<evidence type="ECO:0000256" key="10">
    <source>
        <dbReference type="ARBA" id="ARBA00029983"/>
    </source>
</evidence>
<evidence type="ECO:0000256" key="11">
    <source>
        <dbReference type="SAM" id="Coils"/>
    </source>
</evidence>
<keyword evidence="3" id="KW-0813">Transport</keyword>
<protein>
    <recommendedName>
        <fullName evidence="9">mRNA export factor GLE1</fullName>
    </recommendedName>
    <alternativeName>
        <fullName evidence="10">Nucleoporin GLE1</fullName>
    </alternativeName>
</protein>
<evidence type="ECO:0000256" key="9">
    <source>
        <dbReference type="ARBA" id="ARBA00026227"/>
    </source>
</evidence>
<dbReference type="EMBL" id="WUBL01000010">
    <property type="protein sequence ID" value="KAF2971800.1"/>
    <property type="molecule type" value="Genomic_DNA"/>
</dbReference>
<proteinExistence type="inferred from homology"/>
<evidence type="ECO:0000313" key="14">
    <source>
        <dbReference type="Proteomes" id="UP000481858"/>
    </source>
</evidence>
<evidence type="ECO:0000256" key="4">
    <source>
        <dbReference type="ARBA" id="ARBA00022816"/>
    </source>
</evidence>
<keyword evidence="14" id="KW-1185">Reference proteome</keyword>
<evidence type="ECO:0000256" key="7">
    <source>
        <dbReference type="ARBA" id="ARBA00023132"/>
    </source>
</evidence>
<evidence type="ECO:0000256" key="3">
    <source>
        <dbReference type="ARBA" id="ARBA00022448"/>
    </source>
</evidence>
<dbReference type="PANTHER" id="PTHR12960:SF0">
    <property type="entry name" value="MRNA EXPORT FACTOR GLE1"/>
    <property type="match status" value="1"/>
</dbReference>
<evidence type="ECO:0000313" key="13">
    <source>
        <dbReference type="EMBL" id="KAF2971800.1"/>
    </source>
</evidence>
<dbReference type="GO" id="GO:0031369">
    <property type="term" value="F:translation initiation factor binding"/>
    <property type="evidence" value="ECO:0007669"/>
    <property type="project" value="TreeGrafter"/>
</dbReference>
<sequence length="510" mass="56772">MTGSSPVTRRSRQWSSPSRSRVSEFLAENRHTELSHQDALAAAQAEHERVRDAAIKVFKDHESKEERRRFQERQEIIIQQQRREEERIRNEERLRAEEERLRALKLTTVPKLPPEAPTVFSSTSTSTSTPPSSGFGSSNSTRPESLINKKRPDITTGKGITRPRRAICIERADFTEQHVAQAKPSLFATSTTSGSFPKPPAPQPNSLPTLTTSKPPVDQYVVIHQRLKKLRASLAEQAKSLPLLKARMGDMRRELRKSLGQIVTEKGGNRKQIATIQALLQESLSGSVPSAMIDPSQFITDQRGPVDGALHNEAQLPSLFLYLLNIFAKTIINQFINECGAQPKAADPLGVIAAQVFSNKTYLWRGKTLVDILMAKYRVACPVLFGYHGSESTEQGHRMKGLAVGYAAVSLRDFSKSPNTNPWPPSKYWTTLARIVNTPPAEISNTQCVVLRGMIEIYEERFIYFYGSAAIAALRLALVDFPNKAQAKTPGTSGLQVLAQILKRDIGLEL</sequence>
<dbReference type="GO" id="GO:0016973">
    <property type="term" value="P:poly(A)+ mRNA export from nucleus"/>
    <property type="evidence" value="ECO:0007669"/>
    <property type="project" value="InterPro"/>
</dbReference>
<comment type="caution">
    <text evidence="13">The sequence shown here is derived from an EMBL/GenBank/DDBJ whole genome shotgun (WGS) entry which is preliminary data.</text>
</comment>
<keyword evidence="8" id="KW-0539">Nucleus</keyword>
<name>A0A7C8IV88_9PEZI</name>
<dbReference type="GO" id="GO:0015031">
    <property type="term" value="P:protein transport"/>
    <property type="evidence" value="ECO:0007669"/>
    <property type="project" value="UniProtKB-KW"/>
</dbReference>
<reference evidence="13 14" key="1">
    <citation type="submission" date="2019-12" db="EMBL/GenBank/DDBJ databases">
        <title>Draft genome sequence of the ascomycete Xylaria multiplex DSM 110363.</title>
        <authorList>
            <person name="Buettner E."/>
            <person name="Kellner H."/>
        </authorList>
    </citation>
    <scope>NUCLEOTIDE SEQUENCE [LARGE SCALE GENOMIC DNA]</scope>
    <source>
        <strain evidence="13 14">DSM 110363</strain>
    </source>
</reference>
<dbReference type="PANTHER" id="PTHR12960">
    <property type="entry name" value="GLE-1-RELATED"/>
    <property type="match status" value="1"/>
</dbReference>
<dbReference type="Pfam" id="PF07817">
    <property type="entry name" value="GLE1"/>
    <property type="match status" value="1"/>
</dbReference>
<feature type="region of interest" description="Disordered" evidence="12">
    <location>
        <begin position="188"/>
        <end position="214"/>
    </location>
</feature>
<dbReference type="GO" id="GO:0005543">
    <property type="term" value="F:phospholipid binding"/>
    <property type="evidence" value="ECO:0007669"/>
    <property type="project" value="TreeGrafter"/>
</dbReference>
<feature type="compositionally biased region" description="Low complexity" evidence="12">
    <location>
        <begin position="120"/>
        <end position="141"/>
    </location>
</feature>
<evidence type="ECO:0000256" key="8">
    <source>
        <dbReference type="ARBA" id="ARBA00023242"/>
    </source>
</evidence>
<evidence type="ECO:0000256" key="2">
    <source>
        <dbReference type="ARBA" id="ARBA00011056"/>
    </source>
</evidence>
<feature type="region of interest" description="Disordered" evidence="12">
    <location>
        <begin position="112"/>
        <end position="162"/>
    </location>
</feature>
<comment type="subcellular location">
    <subcellularLocation>
        <location evidence="1">Nucleus</location>
        <location evidence="1">Nuclear pore complex</location>
    </subcellularLocation>
</comment>
<accession>A0A7C8IV88</accession>